<dbReference type="InterPro" id="IPR009080">
    <property type="entry name" value="tRNAsynth_Ia_anticodon-bd"/>
</dbReference>
<dbReference type="EC" id="6.1.1.5" evidence="8"/>
<keyword evidence="3 8" id="KW-0067">ATP-binding</keyword>
<keyword evidence="8" id="KW-0862">Zinc</keyword>
<dbReference type="PANTHER" id="PTHR42780:SF1">
    <property type="entry name" value="ISOLEUCINE--TRNA LIGASE, CYTOPLASMIC"/>
    <property type="match status" value="1"/>
</dbReference>
<dbReference type="PRINTS" id="PR00984">
    <property type="entry name" value="TRNASYNTHILE"/>
</dbReference>
<dbReference type="Pfam" id="PF19302">
    <property type="entry name" value="DUF5915"/>
    <property type="match status" value="1"/>
</dbReference>
<keyword evidence="8" id="KW-0963">Cytoplasm</keyword>
<evidence type="ECO:0000256" key="1">
    <source>
        <dbReference type="ARBA" id="ARBA00022598"/>
    </source>
</evidence>
<dbReference type="InterPro" id="IPR013155">
    <property type="entry name" value="M/V/L/I-tRNA-synth_anticd-bd"/>
</dbReference>
<dbReference type="Proteomes" id="UP000198769">
    <property type="component" value="Unassembled WGS sequence"/>
</dbReference>
<feature type="domain" description="Aminoacyl-tRNA synthetase class Ia" evidence="9">
    <location>
        <begin position="20"/>
        <end position="720"/>
    </location>
</feature>
<dbReference type="EMBL" id="FOVD01000007">
    <property type="protein sequence ID" value="SFN71548.1"/>
    <property type="molecule type" value="Genomic_DNA"/>
</dbReference>
<dbReference type="RefSeq" id="WP_090026405.1">
    <property type="nucleotide sequence ID" value="NZ_FOVD01000007.1"/>
</dbReference>
<evidence type="ECO:0000313" key="11">
    <source>
        <dbReference type="EMBL" id="SFN71548.1"/>
    </source>
</evidence>
<evidence type="ECO:0000256" key="3">
    <source>
        <dbReference type="ARBA" id="ARBA00022840"/>
    </source>
</evidence>
<dbReference type="Gene3D" id="1.10.730.10">
    <property type="entry name" value="Isoleucyl-tRNA Synthetase, Domain 1"/>
    <property type="match status" value="1"/>
</dbReference>
<keyword evidence="4 8" id="KW-0648">Protein biosynthesis</keyword>
<evidence type="ECO:0000259" key="10">
    <source>
        <dbReference type="Pfam" id="PF08264"/>
    </source>
</evidence>
<feature type="domain" description="Methionyl/Valyl/Leucyl/Isoleucyl-tRNA synthetase anticodon-binding" evidence="10">
    <location>
        <begin position="766"/>
        <end position="919"/>
    </location>
</feature>
<dbReference type="Pfam" id="PF08264">
    <property type="entry name" value="Anticodon_1"/>
    <property type="match status" value="1"/>
</dbReference>
<dbReference type="InterPro" id="IPR014729">
    <property type="entry name" value="Rossmann-like_a/b/a_fold"/>
</dbReference>
<feature type="short sequence motif" description="'HIGH' region" evidence="8">
    <location>
        <begin position="49"/>
        <end position="59"/>
    </location>
</feature>
<keyword evidence="12" id="KW-1185">Reference proteome</keyword>
<dbReference type="OrthoDB" id="9810365at2"/>
<comment type="subunit">
    <text evidence="8">Monomer.</text>
</comment>
<dbReference type="CDD" id="cd00818">
    <property type="entry name" value="IleRS_core"/>
    <property type="match status" value="1"/>
</dbReference>
<comment type="cofactor">
    <cofactor evidence="8">
        <name>Zn(2+)</name>
        <dbReference type="ChEBI" id="CHEBI:29105"/>
    </cofactor>
</comment>
<protein>
    <recommendedName>
        <fullName evidence="8">Isoleucine--tRNA ligase</fullName>
        <ecNumber evidence="8">6.1.1.5</ecNumber>
    </recommendedName>
    <alternativeName>
        <fullName evidence="8">Isoleucyl-tRNA synthetase</fullName>
        <shortName evidence="8">IleRS</shortName>
    </alternativeName>
</protein>
<dbReference type="PANTHER" id="PTHR42780">
    <property type="entry name" value="SOLEUCYL-TRNA SYNTHETASE"/>
    <property type="match status" value="1"/>
</dbReference>
<reference evidence="12" key="1">
    <citation type="submission" date="2016-10" db="EMBL/GenBank/DDBJ databases">
        <authorList>
            <person name="Varghese N."/>
            <person name="Submissions S."/>
        </authorList>
    </citation>
    <scope>NUCLEOTIDE SEQUENCE [LARGE SCALE GENOMIC DNA]</scope>
    <source>
        <strain evidence="12">DSM 25575</strain>
    </source>
</reference>
<gene>
    <name evidence="8" type="primary">ileS</name>
    <name evidence="11" type="ORF">SAMN05421594_3897</name>
</gene>
<evidence type="ECO:0000313" key="12">
    <source>
        <dbReference type="Proteomes" id="UP000198769"/>
    </source>
</evidence>
<dbReference type="Pfam" id="PF00133">
    <property type="entry name" value="tRNA-synt_1"/>
    <property type="match status" value="1"/>
</dbReference>
<evidence type="ECO:0000256" key="8">
    <source>
        <dbReference type="HAMAP-Rule" id="MF_02003"/>
    </source>
</evidence>
<dbReference type="GO" id="GO:0004822">
    <property type="term" value="F:isoleucine-tRNA ligase activity"/>
    <property type="evidence" value="ECO:0007669"/>
    <property type="project" value="UniProtKB-UniRule"/>
</dbReference>
<dbReference type="Gene3D" id="3.90.740.10">
    <property type="entry name" value="Valyl/Leucyl/Isoleucyl-tRNA synthetase, editing domain"/>
    <property type="match status" value="1"/>
</dbReference>
<evidence type="ECO:0000256" key="7">
    <source>
        <dbReference type="ARBA" id="ARBA00048359"/>
    </source>
</evidence>
<keyword evidence="2 8" id="KW-0547">Nucleotide-binding</keyword>
<dbReference type="HAMAP" id="MF_02003">
    <property type="entry name" value="Ile_tRNA_synth_type2"/>
    <property type="match status" value="1"/>
</dbReference>
<dbReference type="GO" id="GO:0005524">
    <property type="term" value="F:ATP binding"/>
    <property type="evidence" value="ECO:0007669"/>
    <property type="project" value="UniProtKB-UniRule"/>
</dbReference>
<feature type="short sequence motif" description="'KMSKS' region" evidence="8">
    <location>
        <begin position="681"/>
        <end position="685"/>
    </location>
</feature>
<comment type="domain">
    <text evidence="8">IleRS has two distinct active sites: one for aminoacylation and one for editing. The misactivated valine is translocated from the active site to the editing site, which sterically excludes the correctly activated isoleucine. The single editing site contains two valyl binding pockets, one specific for each substrate (Val-AMP or Val-tRNA(Ile)).</text>
</comment>
<evidence type="ECO:0000259" key="9">
    <source>
        <dbReference type="Pfam" id="PF00133"/>
    </source>
</evidence>
<dbReference type="NCBIfam" id="TIGR00392">
    <property type="entry name" value="ileS"/>
    <property type="match status" value="1"/>
</dbReference>
<accession>A0A1I5B9Z7</accession>
<dbReference type="GO" id="GO:0005737">
    <property type="term" value="C:cytoplasm"/>
    <property type="evidence" value="ECO:0007669"/>
    <property type="project" value="UniProtKB-SubCell"/>
</dbReference>
<evidence type="ECO:0000256" key="2">
    <source>
        <dbReference type="ARBA" id="ARBA00022741"/>
    </source>
</evidence>
<dbReference type="InterPro" id="IPR002301">
    <property type="entry name" value="Ile-tRNA-ligase"/>
</dbReference>
<dbReference type="SUPFAM" id="SSF52374">
    <property type="entry name" value="Nucleotidylyl transferase"/>
    <property type="match status" value="1"/>
</dbReference>
<evidence type="ECO:0000256" key="6">
    <source>
        <dbReference type="ARBA" id="ARBA00025217"/>
    </source>
</evidence>
<evidence type="ECO:0000256" key="4">
    <source>
        <dbReference type="ARBA" id="ARBA00022917"/>
    </source>
</evidence>
<comment type="subcellular location">
    <subcellularLocation>
        <location evidence="8">Cytoplasm</location>
    </subcellularLocation>
</comment>
<dbReference type="GO" id="GO:0006428">
    <property type="term" value="P:isoleucyl-tRNA aminoacylation"/>
    <property type="evidence" value="ECO:0007669"/>
    <property type="project" value="UniProtKB-UniRule"/>
</dbReference>
<comment type="function">
    <text evidence="6 8">Catalyzes the attachment of isoleucine to tRNA(Ile). As IleRS can inadvertently accommodate and process structurally similar amino acids such as valine, to avoid such errors it has two additional distinct tRNA(Ile)-dependent editing activities. One activity is designated as 'pretransfer' editing and involves the hydrolysis of activated Val-AMP. The other activity is designated 'posttransfer' editing and involves deacylation of mischarged Val-tRNA(Ile).</text>
</comment>
<dbReference type="SUPFAM" id="SSF50677">
    <property type="entry name" value="ValRS/IleRS/LeuRS editing domain"/>
    <property type="match status" value="1"/>
</dbReference>
<proteinExistence type="inferred from homology"/>
<keyword evidence="5 8" id="KW-0030">Aminoacyl-tRNA synthetase</keyword>
<dbReference type="CDD" id="cd07961">
    <property type="entry name" value="Anticodon_Ia_Ile_ABEc"/>
    <property type="match status" value="1"/>
</dbReference>
<dbReference type="GO" id="GO:0000049">
    <property type="term" value="F:tRNA binding"/>
    <property type="evidence" value="ECO:0007669"/>
    <property type="project" value="InterPro"/>
</dbReference>
<name>A0A1I5B9Z7_CHROL</name>
<sequence>MSQFKEYKNLNLIDIAENVSEFWKQNKTFSKSVEIREGNAEFVFYEGPPSANGMPGIHHVMARALKDIFCRYQTQNGKQVFRKAGWDTHGLPVELGVEKELGITKEDIGKKISIEDYNKACREAVMRYTDVWNNLTEKIGYWVDLEDPYITYKSKYMETVWWLLKQLYNKELLYKGYTIQPYSPKAGTGLSSAELNMPGTYHDVSDTTVVAQFKVKKESSDLFSDVEGDVSILAWTTTPWTLPSNTALAVGRDIEYVLVKTFNQYTFEPIAIVLSRVLLPKVFGKKYAEGTDEDFAGYTAESKVIPFKIVKEFTGEKLAGTQYEQLIPWFTPNNSPEKAFRVILGDFVTTEDGTGIVHIAPTFGADDARVAKEAGIPPMLIKDENDNLVPLVDLQGRFIKGENVPELFSGKYIKNEYYDDGTAPEKSWDVELAIVLKTENKAFKVEKYVHSYPHCWRTDKPVLYYPLDSWFVKMTAVKDRLVDLNKEINWKPKSTGEGRFANWIENVNDWNLSRSRYWGIPLPIWRTEDLKEEKIIGSVEELYNEIEKSVAAGLMKENPFQGFIIGNMSEQNYELVDLHKNVVDKIVLVSDSGRAMKRESDLIDVWFDSGSMPYAQLHYPFENKELIDNNKAFPADFIAEGVDQTRGWFYTLHAIGTAVFDSVAYKNVMSNGLVLDKNGLKMSKSKGNAVDPFETLSVYGPDATRWYMISNANPWENLKFDIEGIDEVRRKFFGTLYNTYSFFALYANVDGFNYSEKEVENRPEIDRWILSELNLLIKEVKAFYEDYEPTRVARSISTFVNDNLSNWYVRLCRRRFWKGEYSDDKISAYQTLYTCLETVAKLSAPIAPFFMDQLYQDLNKVTGKENCESVHLTDFPVADESLIDQDLVEKTHLAQNITSMVFSLRKKENVKVRQPLQKVLVPVLDAKTEEQILAVADLIKQEVNVKELQLINAEEASHLIVKQIKPNFKALGPKLGKDMKTVGGEIANLNTEQIASLEKDGKVDIQGYEITLDDVEISTKDIPGWTVTSDGKTTVALDLTLTEELKSEGIAREFINRIQNLRKEKDFELTDRIKISIEENSPFIEDVKKNEEYISSEVLSNKIEIVSSLSNFNEIEIDEVNFKINVEKN</sequence>
<dbReference type="InterPro" id="IPR033709">
    <property type="entry name" value="Anticodon_Ile_ABEc"/>
</dbReference>
<organism evidence="11 12">
    <name type="scientific">Chryseobacterium oleae</name>
    <dbReference type="NCBI Taxonomy" id="491207"/>
    <lineage>
        <taxon>Bacteria</taxon>
        <taxon>Pseudomonadati</taxon>
        <taxon>Bacteroidota</taxon>
        <taxon>Flavobacteriia</taxon>
        <taxon>Flavobacteriales</taxon>
        <taxon>Weeksellaceae</taxon>
        <taxon>Chryseobacterium group</taxon>
        <taxon>Chryseobacterium</taxon>
    </lineage>
</organism>
<comment type="similarity">
    <text evidence="8">Belongs to the class-I aminoacyl-tRNA synthetase family. IleS type 2 subfamily.</text>
</comment>
<comment type="catalytic activity">
    <reaction evidence="7 8">
        <text>tRNA(Ile) + L-isoleucine + ATP = L-isoleucyl-tRNA(Ile) + AMP + diphosphate</text>
        <dbReference type="Rhea" id="RHEA:11060"/>
        <dbReference type="Rhea" id="RHEA-COMP:9666"/>
        <dbReference type="Rhea" id="RHEA-COMP:9695"/>
        <dbReference type="ChEBI" id="CHEBI:30616"/>
        <dbReference type="ChEBI" id="CHEBI:33019"/>
        <dbReference type="ChEBI" id="CHEBI:58045"/>
        <dbReference type="ChEBI" id="CHEBI:78442"/>
        <dbReference type="ChEBI" id="CHEBI:78528"/>
        <dbReference type="ChEBI" id="CHEBI:456215"/>
        <dbReference type="EC" id="6.1.1.5"/>
    </reaction>
</comment>
<evidence type="ECO:0000256" key="5">
    <source>
        <dbReference type="ARBA" id="ARBA00023146"/>
    </source>
</evidence>
<feature type="binding site" evidence="8">
    <location>
        <position position="684"/>
    </location>
    <ligand>
        <name>ATP</name>
        <dbReference type="ChEBI" id="CHEBI:30616"/>
    </ligand>
</feature>
<dbReference type="InterPro" id="IPR002300">
    <property type="entry name" value="aa-tRNA-synth_Ia"/>
</dbReference>
<keyword evidence="1 8" id="KW-0436">Ligase</keyword>
<dbReference type="Gene3D" id="3.40.50.620">
    <property type="entry name" value="HUPs"/>
    <property type="match status" value="2"/>
</dbReference>
<keyword evidence="8" id="KW-0479">Metal-binding</keyword>
<dbReference type="GO" id="GO:0002161">
    <property type="term" value="F:aminoacyl-tRNA deacylase activity"/>
    <property type="evidence" value="ECO:0007669"/>
    <property type="project" value="InterPro"/>
</dbReference>
<dbReference type="InterPro" id="IPR023586">
    <property type="entry name" value="Ile-tRNA-ligase_type2"/>
</dbReference>
<dbReference type="AlphaFoldDB" id="A0A1I5B9Z7"/>
<dbReference type="SUPFAM" id="SSF47323">
    <property type="entry name" value="Anticodon-binding domain of a subclass of class I aminoacyl-tRNA synthetases"/>
    <property type="match status" value="2"/>
</dbReference>
<dbReference type="GO" id="GO:0008270">
    <property type="term" value="F:zinc ion binding"/>
    <property type="evidence" value="ECO:0007669"/>
    <property type="project" value="UniProtKB-UniRule"/>
</dbReference>
<dbReference type="InterPro" id="IPR009008">
    <property type="entry name" value="Val/Leu/Ile-tRNA-synth_edit"/>
</dbReference>